<feature type="transmembrane region" description="Helical" evidence="7">
    <location>
        <begin position="109"/>
        <end position="126"/>
    </location>
</feature>
<dbReference type="InterPro" id="IPR035906">
    <property type="entry name" value="MetI-like_sf"/>
</dbReference>
<dbReference type="InterPro" id="IPR000515">
    <property type="entry name" value="MetI-like"/>
</dbReference>
<dbReference type="GO" id="GO:0055085">
    <property type="term" value="P:transmembrane transport"/>
    <property type="evidence" value="ECO:0007669"/>
    <property type="project" value="InterPro"/>
</dbReference>
<comment type="similarity">
    <text evidence="7">Belongs to the binding-protein-dependent transport system permease family.</text>
</comment>
<feature type="transmembrane region" description="Helical" evidence="7">
    <location>
        <begin position="276"/>
        <end position="299"/>
    </location>
</feature>
<dbReference type="Gene3D" id="1.10.3720.10">
    <property type="entry name" value="MetI-like"/>
    <property type="match status" value="1"/>
</dbReference>
<feature type="transmembrane region" description="Helical" evidence="7">
    <location>
        <begin position="171"/>
        <end position="191"/>
    </location>
</feature>
<comment type="subcellular location">
    <subcellularLocation>
        <location evidence="1 7">Cell membrane</location>
        <topology evidence="1 7">Multi-pass membrane protein</topology>
    </subcellularLocation>
</comment>
<feature type="domain" description="ABC transmembrane type-1" evidence="8">
    <location>
        <begin position="99"/>
        <end position="299"/>
    </location>
</feature>
<keyword evidence="3" id="KW-1003">Cell membrane</keyword>
<keyword evidence="2 7" id="KW-0813">Transport</keyword>
<evidence type="ECO:0000256" key="5">
    <source>
        <dbReference type="ARBA" id="ARBA00022989"/>
    </source>
</evidence>
<proteinExistence type="inferred from homology"/>
<dbReference type="Pfam" id="PF00528">
    <property type="entry name" value="BPD_transp_1"/>
    <property type="match status" value="1"/>
</dbReference>
<keyword evidence="6 7" id="KW-0472">Membrane</keyword>
<keyword evidence="10" id="KW-1185">Reference proteome</keyword>
<dbReference type="InterPro" id="IPR045621">
    <property type="entry name" value="BPD_transp_1_N"/>
</dbReference>
<evidence type="ECO:0000256" key="7">
    <source>
        <dbReference type="RuleBase" id="RU363032"/>
    </source>
</evidence>
<sequence>MNSKTLLYILKRLLLAVVTVWVVITVTFFVMHAVPGGPFQGEKSMTEAAQAALEAKYGLDKPLATQYVTYLKDVVTKFDFGPSLKQKGREVVDIISDGLKTSARLGLEAAFIALIIGVVLGSVAALKRNSIFDRIIMVITTAFVSMPSFIMGTLLLTIFSIKLGLFPANGAATNGLVLPVVTLSLYPMAYITRLTRSSMLDVLGQDYIRTARAKGVSGVKIIFGHALKNSLIPVITYFGPMLAGIVTGSLVVEQIFAVPGIGRAFVSSITNRDYTMIMGTTIVLATLIVIMNLVSDILYKIVDPRINLD</sequence>
<dbReference type="PANTHER" id="PTHR30465:SF74">
    <property type="entry name" value="OLIGOPEPTIDE TRANSPORT SYSTEM PERMEASE PROTEIN OPPB"/>
    <property type="match status" value="1"/>
</dbReference>
<evidence type="ECO:0000256" key="6">
    <source>
        <dbReference type="ARBA" id="ARBA00023136"/>
    </source>
</evidence>
<organism evidence="9 10">
    <name type="scientific">Lachnospira pectinoschiza</name>
    <dbReference type="NCBI Taxonomy" id="28052"/>
    <lineage>
        <taxon>Bacteria</taxon>
        <taxon>Bacillati</taxon>
        <taxon>Bacillota</taxon>
        <taxon>Clostridia</taxon>
        <taxon>Lachnospirales</taxon>
        <taxon>Lachnospiraceae</taxon>
        <taxon>Lachnospira</taxon>
    </lineage>
</organism>
<keyword evidence="4 7" id="KW-0812">Transmembrane</keyword>
<name>A0A1G9XEG3_9FIRM</name>
<evidence type="ECO:0000256" key="4">
    <source>
        <dbReference type="ARBA" id="ARBA00022692"/>
    </source>
</evidence>
<evidence type="ECO:0000256" key="3">
    <source>
        <dbReference type="ARBA" id="ARBA00022475"/>
    </source>
</evidence>
<dbReference type="PROSITE" id="PS50928">
    <property type="entry name" value="ABC_TM1"/>
    <property type="match status" value="1"/>
</dbReference>
<dbReference type="RefSeq" id="WP_074521606.1">
    <property type="nucleotide sequence ID" value="NZ_FNHZ01000004.1"/>
</dbReference>
<feature type="transmembrane region" description="Helical" evidence="7">
    <location>
        <begin position="135"/>
        <end position="159"/>
    </location>
</feature>
<dbReference type="Proteomes" id="UP000187651">
    <property type="component" value="Unassembled WGS sequence"/>
</dbReference>
<feature type="transmembrane region" description="Helical" evidence="7">
    <location>
        <begin position="234"/>
        <end position="256"/>
    </location>
</feature>
<dbReference type="EMBL" id="FNHZ01000004">
    <property type="protein sequence ID" value="SDM95124.1"/>
    <property type="molecule type" value="Genomic_DNA"/>
</dbReference>
<evidence type="ECO:0000313" key="10">
    <source>
        <dbReference type="Proteomes" id="UP000187651"/>
    </source>
</evidence>
<dbReference type="Pfam" id="PF19300">
    <property type="entry name" value="BPD_transp_1_N"/>
    <property type="match status" value="1"/>
</dbReference>
<evidence type="ECO:0000313" key="9">
    <source>
        <dbReference type="EMBL" id="SDM95124.1"/>
    </source>
</evidence>
<dbReference type="PANTHER" id="PTHR30465">
    <property type="entry name" value="INNER MEMBRANE ABC TRANSPORTER"/>
    <property type="match status" value="1"/>
</dbReference>
<gene>
    <name evidence="9" type="ORF">SAMN05216544_1469</name>
</gene>
<protein>
    <submittedName>
        <fullName evidence="9">Oligopeptide transport system permease protein</fullName>
    </submittedName>
</protein>
<keyword evidence="5 7" id="KW-1133">Transmembrane helix</keyword>
<feature type="transmembrane region" description="Helical" evidence="7">
    <location>
        <begin position="12"/>
        <end position="34"/>
    </location>
</feature>
<evidence type="ECO:0000259" key="8">
    <source>
        <dbReference type="PROSITE" id="PS50928"/>
    </source>
</evidence>
<evidence type="ECO:0000256" key="2">
    <source>
        <dbReference type="ARBA" id="ARBA00022448"/>
    </source>
</evidence>
<reference evidence="10" key="1">
    <citation type="submission" date="2016-10" db="EMBL/GenBank/DDBJ databases">
        <authorList>
            <person name="Varghese N."/>
            <person name="Submissions S."/>
        </authorList>
    </citation>
    <scope>NUCLEOTIDE SEQUENCE [LARGE SCALE GENOMIC DNA]</scope>
    <source>
        <strain evidence="10">M83</strain>
    </source>
</reference>
<dbReference type="AlphaFoldDB" id="A0A1G9XEG3"/>
<accession>A0A1G9XEG3</accession>
<evidence type="ECO:0000256" key="1">
    <source>
        <dbReference type="ARBA" id="ARBA00004651"/>
    </source>
</evidence>
<dbReference type="CDD" id="cd06261">
    <property type="entry name" value="TM_PBP2"/>
    <property type="match status" value="1"/>
</dbReference>
<dbReference type="SUPFAM" id="SSF161098">
    <property type="entry name" value="MetI-like"/>
    <property type="match status" value="1"/>
</dbReference>
<dbReference type="OrthoDB" id="9806409at2"/>
<dbReference type="GO" id="GO:0005886">
    <property type="term" value="C:plasma membrane"/>
    <property type="evidence" value="ECO:0007669"/>
    <property type="project" value="UniProtKB-SubCell"/>
</dbReference>